<feature type="transmembrane region" description="Helical" evidence="8">
    <location>
        <begin position="454"/>
        <end position="472"/>
    </location>
</feature>
<evidence type="ECO:0000313" key="10">
    <source>
        <dbReference type="Proteomes" id="UP000295444"/>
    </source>
</evidence>
<feature type="transmembrane region" description="Helical" evidence="8">
    <location>
        <begin position="257"/>
        <end position="279"/>
    </location>
</feature>
<gene>
    <name evidence="9" type="ORF">EV186_10424</name>
</gene>
<evidence type="ECO:0000256" key="2">
    <source>
        <dbReference type="ARBA" id="ARBA00022676"/>
    </source>
</evidence>
<feature type="transmembrane region" description="Helical" evidence="8">
    <location>
        <begin position="285"/>
        <end position="306"/>
    </location>
</feature>
<feature type="transmembrane region" description="Helical" evidence="8">
    <location>
        <begin position="385"/>
        <end position="405"/>
    </location>
</feature>
<protein>
    <submittedName>
        <fullName evidence="9">Alpha-1,6-mannosyltransferase</fullName>
    </submittedName>
</protein>
<feature type="transmembrane region" description="Helical" evidence="8">
    <location>
        <begin position="177"/>
        <end position="200"/>
    </location>
</feature>
<dbReference type="InterPro" id="IPR049829">
    <property type="entry name" value="MptA/B-like"/>
</dbReference>
<keyword evidence="3 9" id="KW-0808">Transferase</keyword>
<dbReference type="GO" id="GO:0016020">
    <property type="term" value="C:membrane"/>
    <property type="evidence" value="ECO:0007669"/>
    <property type="project" value="UniProtKB-SubCell"/>
</dbReference>
<evidence type="ECO:0000256" key="6">
    <source>
        <dbReference type="ARBA" id="ARBA00023136"/>
    </source>
</evidence>
<evidence type="ECO:0000256" key="5">
    <source>
        <dbReference type="ARBA" id="ARBA00022989"/>
    </source>
</evidence>
<evidence type="ECO:0000256" key="7">
    <source>
        <dbReference type="ARBA" id="ARBA00043987"/>
    </source>
</evidence>
<evidence type="ECO:0000256" key="8">
    <source>
        <dbReference type="SAM" id="Phobius"/>
    </source>
</evidence>
<feature type="transmembrane region" description="Helical" evidence="8">
    <location>
        <begin position="59"/>
        <end position="81"/>
    </location>
</feature>
<keyword evidence="6 8" id="KW-0472">Membrane</keyword>
<evidence type="ECO:0000256" key="4">
    <source>
        <dbReference type="ARBA" id="ARBA00022692"/>
    </source>
</evidence>
<dbReference type="NCBIfam" id="NF038066">
    <property type="entry name" value="MptB"/>
    <property type="match status" value="1"/>
</dbReference>
<organism evidence="9 10">
    <name type="scientific">Labedaea rhizosphaerae</name>
    <dbReference type="NCBI Taxonomy" id="598644"/>
    <lineage>
        <taxon>Bacteria</taxon>
        <taxon>Bacillati</taxon>
        <taxon>Actinomycetota</taxon>
        <taxon>Actinomycetes</taxon>
        <taxon>Pseudonocardiales</taxon>
        <taxon>Pseudonocardiaceae</taxon>
        <taxon>Labedaea</taxon>
    </lineage>
</organism>
<proteinExistence type="inferred from homology"/>
<accession>A0A4R6S9C4</accession>
<dbReference type="Pfam" id="PF26314">
    <property type="entry name" value="MptA_B_family"/>
    <property type="match status" value="1"/>
</dbReference>
<dbReference type="Proteomes" id="UP000295444">
    <property type="component" value="Unassembled WGS sequence"/>
</dbReference>
<comment type="similarity">
    <text evidence="7">Belongs to the MptA/B family.</text>
</comment>
<feature type="transmembrane region" description="Helical" evidence="8">
    <location>
        <begin position="350"/>
        <end position="373"/>
    </location>
</feature>
<reference evidence="9 10" key="1">
    <citation type="submission" date="2019-03" db="EMBL/GenBank/DDBJ databases">
        <title>Genomic Encyclopedia of Type Strains, Phase IV (KMG-IV): sequencing the most valuable type-strain genomes for metagenomic binning, comparative biology and taxonomic classification.</title>
        <authorList>
            <person name="Goeker M."/>
        </authorList>
    </citation>
    <scope>NUCLEOTIDE SEQUENCE [LARGE SCALE GENOMIC DNA]</scope>
    <source>
        <strain evidence="9 10">DSM 45361</strain>
    </source>
</reference>
<feature type="transmembrane region" description="Helical" evidence="8">
    <location>
        <begin position="425"/>
        <end position="442"/>
    </location>
</feature>
<keyword evidence="5 8" id="KW-1133">Transmembrane helix</keyword>
<evidence type="ECO:0000256" key="1">
    <source>
        <dbReference type="ARBA" id="ARBA00004141"/>
    </source>
</evidence>
<feature type="transmembrane region" description="Helical" evidence="8">
    <location>
        <begin position="212"/>
        <end position="229"/>
    </location>
</feature>
<evidence type="ECO:0000256" key="3">
    <source>
        <dbReference type="ARBA" id="ARBA00022679"/>
    </source>
</evidence>
<keyword evidence="10" id="KW-1185">Reference proteome</keyword>
<comment type="caution">
    <text evidence="9">The sequence shown here is derived from an EMBL/GenBank/DDBJ whole genome shotgun (WGS) entry which is preliminary data.</text>
</comment>
<evidence type="ECO:0000313" key="9">
    <source>
        <dbReference type="EMBL" id="TDP96044.1"/>
    </source>
</evidence>
<feature type="transmembrane region" description="Helical" evidence="8">
    <location>
        <begin position="16"/>
        <end position="39"/>
    </location>
</feature>
<sequence length="481" mass="50311">MCDDDPAMPAFPLTRAAIVGFGGSLLTAFGAAGAGGTPVGDGPLVGTPFEALRYGHGQMLAVGCVYAGVLVLAVAWVQLGIAVRHGAIDTAGMFRTSALWALPLLTCPPLFSRDLYSYVAQGALAAHGLDPYTTGSSRLPLALHENVHWVWQDTPTPYGPVHIILTRAIASVTGENVVAGVLLTRLVFAAGLVLLAAALPGICRVVGTRPEFALWFAVANPLMLVLVLGGGHNDMLAIGLLAAATLFVLRRNHFAGLALLALAVAVKATMLVALPFLLWSVSRRLHLAVGKALAAMVPTFVVATVLAGHGFGWVQALGSTSLIVNWMSLPTGLGEVLGQALSLDWGDRELLIECMRAVGMATLAVLVVVLWWRSRSGAPAVVLRNATLALTLAAILLPATLPWYFSWAIALGAVLPWSAVSWTRARLACASAGAVWLVVCDYPTGEAAVYDWNYVGITLAIAALIGAAAVYLEPERVEVAV</sequence>
<name>A0A4R6S9C4_LABRH</name>
<dbReference type="EMBL" id="SNXZ01000004">
    <property type="protein sequence ID" value="TDP96044.1"/>
    <property type="molecule type" value="Genomic_DNA"/>
</dbReference>
<dbReference type="GO" id="GO:0016757">
    <property type="term" value="F:glycosyltransferase activity"/>
    <property type="evidence" value="ECO:0007669"/>
    <property type="project" value="UniProtKB-KW"/>
</dbReference>
<keyword evidence="2 9" id="KW-0328">Glycosyltransferase</keyword>
<keyword evidence="4 8" id="KW-0812">Transmembrane</keyword>
<comment type="subcellular location">
    <subcellularLocation>
        <location evidence="1">Membrane</location>
        <topology evidence="1">Multi-pass membrane protein</topology>
    </subcellularLocation>
</comment>
<dbReference type="AlphaFoldDB" id="A0A4R6S9C4"/>